<evidence type="ECO:0000256" key="1">
    <source>
        <dbReference type="ARBA" id="ARBA00022679"/>
    </source>
</evidence>
<comment type="caution">
    <text evidence="4">The sequence shown here is derived from an EMBL/GenBank/DDBJ whole genome shotgun (WGS) entry which is preliminary data.</text>
</comment>
<gene>
    <name evidence="4" type="ORF">H1D41_12245</name>
</gene>
<dbReference type="Proteomes" id="UP000640583">
    <property type="component" value="Unassembled WGS sequence"/>
</dbReference>
<sequence length="304" mass="31199">MSGAQLRPVGRDGGVLCIGRLYCDLVFSGIDGPPAQGTELFAPGLRLAPGGGAAITAAWLAALGGEAYLCATLPTGPFTEAITGDLAQLGPDLSLCSPSDPGNDPQVTVVLPDGADRSFITRRAGPAATLPETEYVEEISLSHLHIGEMTTLVEMPEILDLAQDLGLTVSLDCGWDDSLTRDEVLPLIARVDVFLPNRAEQAWLESIGVPLRTAPLTIVKQGADGAGAWCPRGQAHVPVEAVDVIDATGAGDAFNAGFLDGWLAGLPVPECLLQGNKCGALAVAAVGGTGALMQEGQARSLSNA</sequence>
<keyword evidence="5" id="KW-1185">Reference proteome</keyword>
<dbReference type="Gene3D" id="3.40.1190.20">
    <property type="match status" value="1"/>
</dbReference>
<dbReference type="EMBL" id="JADCKQ010000009">
    <property type="protein sequence ID" value="MBI1494408.1"/>
    <property type="molecule type" value="Genomic_DNA"/>
</dbReference>
<protein>
    <submittedName>
        <fullName evidence="4">Carbohydrate kinase</fullName>
    </submittedName>
</protein>
<accession>A0A8J7IJM9</accession>
<dbReference type="RefSeq" id="WP_228849178.1">
    <property type="nucleotide sequence ID" value="NZ_JADCKQ010000009.1"/>
</dbReference>
<dbReference type="PANTHER" id="PTHR10584">
    <property type="entry name" value="SUGAR KINASE"/>
    <property type="match status" value="1"/>
</dbReference>
<organism evidence="4 5">
    <name type="scientific">Halocynthiibacter styelae</name>
    <dbReference type="NCBI Taxonomy" id="2761955"/>
    <lineage>
        <taxon>Bacteria</taxon>
        <taxon>Pseudomonadati</taxon>
        <taxon>Pseudomonadota</taxon>
        <taxon>Alphaproteobacteria</taxon>
        <taxon>Rhodobacterales</taxon>
        <taxon>Paracoccaceae</taxon>
        <taxon>Halocynthiibacter</taxon>
    </lineage>
</organism>
<evidence type="ECO:0000313" key="4">
    <source>
        <dbReference type="EMBL" id="MBI1494408.1"/>
    </source>
</evidence>
<evidence type="ECO:0000313" key="5">
    <source>
        <dbReference type="Proteomes" id="UP000640583"/>
    </source>
</evidence>
<dbReference type="SUPFAM" id="SSF53613">
    <property type="entry name" value="Ribokinase-like"/>
    <property type="match status" value="1"/>
</dbReference>
<dbReference type="Pfam" id="PF00294">
    <property type="entry name" value="PfkB"/>
    <property type="match status" value="1"/>
</dbReference>
<dbReference type="PANTHER" id="PTHR10584:SF166">
    <property type="entry name" value="RIBOKINASE"/>
    <property type="match status" value="1"/>
</dbReference>
<evidence type="ECO:0000256" key="2">
    <source>
        <dbReference type="ARBA" id="ARBA00022777"/>
    </source>
</evidence>
<keyword evidence="1" id="KW-0808">Transferase</keyword>
<dbReference type="GO" id="GO:0016301">
    <property type="term" value="F:kinase activity"/>
    <property type="evidence" value="ECO:0007669"/>
    <property type="project" value="UniProtKB-KW"/>
</dbReference>
<reference evidence="4" key="1">
    <citation type="submission" date="2020-10" db="EMBL/GenBank/DDBJ databases">
        <title>Paenihalocynthiibacter styelae gen. nov., sp. nov., isolated from stalked sea squirt Styela clava.</title>
        <authorList>
            <person name="Kim Y.-O."/>
            <person name="Yoon J.-H."/>
        </authorList>
    </citation>
    <scope>NUCLEOTIDE SEQUENCE</scope>
    <source>
        <strain evidence="4">MYP1-1</strain>
    </source>
</reference>
<dbReference type="InterPro" id="IPR029056">
    <property type="entry name" value="Ribokinase-like"/>
</dbReference>
<proteinExistence type="predicted"/>
<dbReference type="AlphaFoldDB" id="A0A8J7IJM9"/>
<keyword evidence="2 4" id="KW-0418">Kinase</keyword>
<feature type="domain" description="Carbohydrate kinase PfkB" evidence="3">
    <location>
        <begin position="43"/>
        <end position="289"/>
    </location>
</feature>
<name>A0A8J7IJM9_9RHOB</name>
<dbReference type="InterPro" id="IPR011611">
    <property type="entry name" value="PfkB_dom"/>
</dbReference>
<evidence type="ECO:0000259" key="3">
    <source>
        <dbReference type="Pfam" id="PF00294"/>
    </source>
</evidence>